<reference evidence="7" key="1">
    <citation type="submission" date="2020-08" db="EMBL/GenBank/DDBJ databases">
        <title>Multicomponent nature underlies the extraordinary mechanical properties of spider dragline silk.</title>
        <authorList>
            <person name="Kono N."/>
            <person name="Nakamura H."/>
            <person name="Mori M."/>
            <person name="Yoshida Y."/>
            <person name="Ohtoshi R."/>
            <person name="Malay A.D."/>
            <person name="Moran D.A.P."/>
            <person name="Tomita M."/>
            <person name="Numata K."/>
            <person name="Arakawa K."/>
        </authorList>
    </citation>
    <scope>NUCLEOTIDE SEQUENCE</scope>
</reference>
<evidence type="ECO:0000256" key="3">
    <source>
        <dbReference type="ARBA" id="ARBA00022723"/>
    </source>
</evidence>
<dbReference type="Gene3D" id="3.30.1120.10">
    <property type="match status" value="1"/>
</dbReference>
<dbReference type="InterPro" id="IPR000917">
    <property type="entry name" value="Sulfatase_N"/>
</dbReference>
<name>A0A8X6IGU8_9ARAC</name>
<dbReference type="PANTHER" id="PTHR10342:SF273">
    <property type="entry name" value="RE14504P"/>
    <property type="match status" value="1"/>
</dbReference>
<feature type="domain" description="Sulfatase N-terminal" evidence="6">
    <location>
        <begin position="27"/>
        <end position="300"/>
    </location>
</feature>
<comment type="cofactor">
    <cofactor evidence="1">
        <name>Ca(2+)</name>
        <dbReference type="ChEBI" id="CHEBI:29108"/>
    </cofactor>
</comment>
<accession>A0A8X6IGU8</accession>
<organism evidence="7 8">
    <name type="scientific">Trichonephila inaurata madagascariensis</name>
    <dbReference type="NCBI Taxonomy" id="2747483"/>
    <lineage>
        <taxon>Eukaryota</taxon>
        <taxon>Metazoa</taxon>
        <taxon>Ecdysozoa</taxon>
        <taxon>Arthropoda</taxon>
        <taxon>Chelicerata</taxon>
        <taxon>Arachnida</taxon>
        <taxon>Araneae</taxon>
        <taxon>Araneomorphae</taxon>
        <taxon>Entelegynae</taxon>
        <taxon>Araneoidea</taxon>
        <taxon>Nephilidae</taxon>
        <taxon>Trichonephila</taxon>
        <taxon>Trichonephila inaurata</taxon>
    </lineage>
</organism>
<keyword evidence="8" id="KW-1185">Reference proteome</keyword>
<gene>
    <name evidence="7" type="primary">Arsb</name>
    <name evidence="7" type="ORF">TNIN_70481</name>
</gene>
<keyword evidence="5" id="KW-0325">Glycoprotein</keyword>
<evidence type="ECO:0000256" key="4">
    <source>
        <dbReference type="ARBA" id="ARBA00022837"/>
    </source>
</evidence>
<dbReference type="GO" id="GO:0046872">
    <property type="term" value="F:metal ion binding"/>
    <property type="evidence" value="ECO:0007669"/>
    <property type="project" value="UniProtKB-KW"/>
</dbReference>
<dbReference type="Proteomes" id="UP000886998">
    <property type="component" value="Unassembled WGS sequence"/>
</dbReference>
<dbReference type="CDD" id="cd16029">
    <property type="entry name" value="4-S"/>
    <property type="match status" value="1"/>
</dbReference>
<dbReference type="Pfam" id="PF00884">
    <property type="entry name" value="Sulfatase"/>
    <property type="match status" value="1"/>
</dbReference>
<dbReference type="InterPro" id="IPR047115">
    <property type="entry name" value="ARSB"/>
</dbReference>
<comment type="caution">
    <text evidence="7">The sequence shown here is derived from an EMBL/GenBank/DDBJ whole genome shotgun (WGS) entry which is preliminary data.</text>
</comment>
<evidence type="ECO:0000313" key="7">
    <source>
        <dbReference type="EMBL" id="GFS44384.1"/>
    </source>
</evidence>
<dbReference type="OrthoDB" id="103349at2759"/>
<dbReference type="PANTHER" id="PTHR10342">
    <property type="entry name" value="ARYLSULFATASE"/>
    <property type="match status" value="1"/>
</dbReference>
<evidence type="ECO:0000313" key="8">
    <source>
        <dbReference type="Proteomes" id="UP000886998"/>
    </source>
</evidence>
<dbReference type="GO" id="GO:0008484">
    <property type="term" value="F:sulfuric ester hydrolase activity"/>
    <property type="evidence" value="ECO:0007669"/>
    <property type="project" value="InterPro"/>
</dbReference>
<comment type="similarity">
    <text evidence="2">Belongs to the sulfatase family.</text>
</comment>
<dbReference type="InterPro" id="IPR017850">
    <property type="entry name" value="Alkaline_phosphatase_core_sf"/>
</dbReference>
<keyword evidence="4" id="KW-0106">Calcium</keyword>
<dbReference type="AlphaFoldDB" id="A0A8X6IGU8"/>
<proteinExistence type="inferred from homology"/>
<protein>
    <submittedName>
        <fullName evidence="7">Arylsulfatase B</fullName>
    </submittedName>
</protein>
<dbReference type="Gene3D" id="3.40.720.10">
    <property type="entry name" value="Alkaline Phosphatase, subunit A"/>
    <property type="match status" value="1"/>
</dbReference>
<evidence type="ECO:0000256" key="2">
    <source>
        <dbReference type="ARBA" id="ARBA00008779"/>
    </source>
</evidence>
<dbReference type="SUPFAM" id="SSF53649">
    <property type="entry name" value="Alkaline phosphatase-like"/>
    <property type="match status" value="1"/>
</dbReference>
<evidence type="ECO:0000256" key="5">
    <source>
        <dbReference type="ARBA" id="ARBA00023180"/>
    </source>
</evidence>
<dbReference type="EMBL" id="BMAV01025748">
    <property type="protein sequence ID" value="GFS44384.1"/>
    <property type="molecule type" value="Genomic_DNA"/>
</dbReference>
<evidence type="ECO:0000256" key="1">
    <source>
        <dbReference type="ARBA" id="ARBA00001913"/>
    </source>
</evidence>
<evidence type="ECO:0000259" key="6">
    <source>
        <dbReference type="Pfam" id="PF00884"/>
    </source>
</evidence>
<sequence length="462" mass="52218">MQGVRLRRWFWWAGAFQEGKEIGLKRGWNDVSFHGSSQIPTPNLDALASSGIMLNNYYSECLCTPSRGSLLTGQYPIRLGLQHYVLRANEPSGIPLEMNTMPQYFKGLGYATHMIGKVFFGIDLHNGTEVVKDIRGQYATDLFTEKANLIIENHNPSQPLFLYLSHLAVHTANTFMPLQAPLDLIDQFDYIKNEYRRAFAGMTASLDNSIGKLFEALHNKNMLSNTILVFASDNGGETDVSVDGYSSNYPLRGKKYFIWEGGIRVPALIWSPLLQLRKPQVSMQLMHVADWLPTLYRAAGGDPRNLGTIDGQSVWEALVTNSRSPRTLLLHNIDPIYNVSSLRRVRDILRKVGMYLPKKDDTWRKGSEVKCDGVPETANQCNPLDAPCLYNITADPCEMNNIADRHPEEVESMLNIIKAYESQAAEPQFQYPDPHGDPMCHGFAYVPWQDPEHITNCPFFQK</sequence>
<keyword evidence="3" id="KW-0479">Metal-binding</keyword>